<proteinExistence type="inferred from homology"/>
<dbReference type="AlphaFoldDB" id="A0A3G9IKH1"/>
<evidence type="ECO:0000256" key="6">
    <source>
        <dbReference type="RuleBase" id="RU363032"/>
    </source>
</evidence>
<dbReference type="SUPFAM" id="SSF161098">
    <property type="entry name" value="MetI-like"/>
    <property type="match status" value="1"/>
</dbReference>
<feature type="transmembrane region" description="Helical" evidence="6">
    <location>
        <begin position="20"/>
        <end position="41"/>
    </location>
</feature>
<dbReference type="KEGG" id="nbe:Back2_08620"/>
<dbReference type="InterPro" id="IPR035906">
    <property type="entry name" value="MetI-like_sf"/>
</dbReference>
<keyword evidence="9" id="KW-1185">Reference proteome</keyword>
<evidence type="ECO:0000313" key="8">
    <source>
        <dbReference type="EMBL" id="BBH16575.1"/>
    </source>
</evidence>
<sequence length="213" mass="22681">MRWLSENFPYVRGLLWQHAWLSILPIVIGLAVAVPVGWWASRHRRWRGLILGFGGLVYTLPSLPLLIVLPGLLGTSFLDPINVVVVLSAYAAALLVRTATDAFSSVPEVVIESARAAGYSRWQQVVGVELPLAGPVLLAGLRVASVSTVSLVTVGALIGVSNLGALFTDGFQRGFNTEIVIGVVGVVGLALALDLLWLGLARLAMPWRVRGAA</sequence>
<feature type="transmembrane region" description="Helical" evidence="6">
    <location>
        <begin position="143"/>
        <end position="167"/>
    </location>
</feature>
<dbReference type="EMBL" id="AP019307">
    <property type="protein sequence ID" value="BBH16575.1"/>
    <property type="molecule type" value="Genomic_DNA"/>
</dbReference>
<feature type="transmembrane region" description="Helical" evidence="6">
    <location>
        <begin position="179"/>
        <end position="200"/>
    </location>
</feature>
<gene>
    <name evidence="8" type="ORF">Back2_08620</name>
</gene>
<dbReference type="Gene3D" id="1.10.3720.10">
    <property type="entry name" value="MetI-like"/>
    <property type="match status" value="1"/>
</dbReference>
<feature type="domain" description="ABC transmembrane type-1" evidence="7">
    <location>
        <begin position="15"/>
        <end position="202"/>
    </location>
</feature>
<accession>A0A3G9IKH1</accession>
<keyword evidence="4 6" id="KW-1133">Transmembrane helix</keyword>
<dbReference type="GO" id="GO:0005886">
    <property type="term" value="C:plasma membrane"/>
    <property type="evidence" value="ECO:0007669"/>
    <property type="project" value="UniProtKB-SubCell"/>
</dbReference>
<dbReference type="RefSeq" id="WP_125567073.1">
    <property type="nucleotide sequence ID" value="NZ_AP019307.1"/>
</dbReference>
<dbReference type="PROSITE" id="PS50928">
    <property type="entry name" value="ABC_TM1"/>
    <property type="match status" value="1"/>
</dbReference>
<comment type="subcellular location">
    <subcellularLocation>
        <location evidence="6">Cell membrane</location>
        <topology evidence="6">Multi-pass membrane protein</topology>
    </subcellularLocation>
    <subcellularLocation>
        <location evidence="1">Membrane</location>
        <topology evidence="1">Multi-pass membrane protein</topology>
    </subcellularLocation>
</comment>
<keyword evidence="3 6" id="KW-0812">Transmembrane</keyword>
<organism evidence="8 9">
    <name type="scientific">Nocardioides baekrokdamisoli</name>
    <dbReference type="NCBI Taxonomy" id="1804624"/>
    <lineage>
        <taxon>Bacteria</taxon>
        <taxon>Bacillati</taxon>
        <taxon>Actinomycetota</taxon>
        <taxon>Actinomycetes</taxon>
        <taxon>Propionibacteriales</taxon>
        <taxon>Nocardioidaceae</taxon>
        <taxon>Nocardioides</taxon>
    </lineage>
</organism>
<name>A0A3G9IKH1_9ACTN</name>
<dbReference type="PANTHER" id="PTHR30177">
    <property type="entry name" value="GLYCINE BETAINE/L-PROLINE TRANSPORT SYSTEM PERMEASE PROTEIN PROW"/>
    <property type="match status" value="1"/>
</dbReference>
<evidence type="ECO:0000313" key="9">
    <source>
        <dbReference type="Proteomes" id="UP000271573"/>
    </source>
</evidence>
<comment type="similarity">
    <text evidence="6">Belongs to the binding-protein-dependent transport system permease family.</text>
</comment>
<evidence type="ECO:0000256" key="1">
    <source>
        <dbReference type="ARBA" id="ARBA00004141"/>
    </source>
</evidence>
<dbReference type="InterPro" id="IPR051204">
    <property type="entry name" value="ABC_transp_perm/SBD"/>
</dbReference>
<dbReference type="InterPro" id="IPR000515">
    <property type="entry name" value="MetI-like"/>
</dbReference>
<evidence type="ECO:0000256" key="5">
    <source>
        <dbReference type="ARBA" id="ARBA00023136"/>
    </source>
</evidence>
<keyword evidence="2 6" id="KW-0813">Transport</keyword>
<dbReference type="GO" id="GO:0055085">
    <property type="term" value="P:transmembrane transport"/>
    <property type="evidence" value="ECO:0007669"/>
    <property type="project" value="InterPro"/>
</dbReference>
<dbReference type="PANTHER" id="PTHR30177:SF4">
    <property type="entry name" value="OSMOPROTECTANT IMPORT PERMEASE PROTEIN OSMW"/>
    <property type="match status" value="1"/>
</dbReference>
<evidence type="ECO:0000256" key="4">
    <source>
        <dbReference type="ARBA" id="ARBA00022989"/>
    </source>
</evidence>
<reference evidence="8 9" key="1">
    <citation type="submission" date="2018-11" db="EMBL/GenBank/DDBJ databases">
        <title>Complete genome sequence of Nocardioides baekrokdamisoli strain KCTC 39748.</title>
        <authorList>
            <person name="Kang S.W."/>
            <person name="Lee K.C."/>
            <person name="Kim K.K."/>
            <person name="Kim J.S."/>
            <person name="Kim D.S."/>
            <person name="Ko S.H."/>
            <person name="Yang S.H."/>
            <person name="Shin Y.K."/>
            <person name="Lee J.S."/>
        </authorList>
    </citation>
    <scope>NUCLEOTIDE SEQUENCE [LARGE SCALE GENOMIC DNA]</scope>
    <source>
        <strain evidence="8 9">KCTC 39748</strain>
    </source>
</reference>
<dbReference type="Pfam" id="PF00528">
    <property type="entry name" value="BPD_transp_1"/>
    <property type="match status" value="1"/>
</dbReference>
<evidence type="ECO:0000256" key="2">
    <source>
        <dbReference type="ARBA" id="ARBA00022448"/>
    </source>
</evidence>
<evidence type="ECO:0000256" key="3">
    <source>
        <dbReference type="ARBA" id="ARBA00022692"/>
    </source>
</evidence>
<feature type="transmembrane region" description="Helical" evidence="6">
    <location>
        <begin position="48"/>
        <end position="71"/>
    </location>
</feature>
<dbReference type="GO" id="GO:0031460">
    <property type="term" value="P:glycine betaine transport"/>
    <property type="evidence" value="ECO:0007669"/>
    <property type="project" value="TreeGrafter"/>
</dbReference>
<keyword evidence="5 6" id="KW-0472">Membrane</keyword>
<evidence type="ECO:0000259" key="7">
    <source>
        <dbReference type="PROSITE" id="PS50928"/>
    </source>
</evidence>
<dbReference type="CDD" id="cd06261">
    <property type="entry name" value="TM_PBP2"/>
    <property type="match status" value="1"/>
</dbReference>
<dbReference type="Proteomes" id="UP000271573">
    <property type="component" value="Chromosome"/>
</dbReference>
<protein>
    <submittedName>
        <fullName evidence="8">Glycine/betaine ABC transporter permease</fullName>
    </submittedName>
</protein>
<dbReference type="OrthoDB" id="3233284at2"/>